<feature type="compositionally biased region" description="Basic residues" evidence="1">
    <location>
        <begin position="8"/>
        <end position="19"/>
    </location>
</feature>
<organism evidence="2">
    <name type="scientific">Fagus sylvatica</name>
    <name type="common">Beechnut</name>
    <dbReference type="NCBI Taxonomy" id="28930"/>
    <lineage>
        <taxon>Eukaryota</taxon>
        <taxon>Viridiplantae</taxon>
        <taxon>Streptophyta</taxon>
        <taxon>Embryophyta</taxon>
        <taxon>Tracheophyta</taxon>
        <taxon>Spermatophyta</taxon>
        <taxon>Magnoliopsida</taxon>
        <taxon>eudicotyledons</taxon>
        <taxon>Gunneridae</taxon>
        <taxon>Pentapetalae</taxon>
        <taxon>rosids</taxon>
        <taxon>fabids</taxon>
        <taxon>Fagales</taxon>
        <taxon>Fagaceae</taxon>
        <taxon>Fagus</taxon>
    </lineage>
</organism>
<dbReference type="EMBL" id="OIVN01006215">
    <property type="protein sequence ID" value="SPD27970.1"/>
    <property type="molecule type" value="Genomic_DNA"/>
</dbReference>
<evidence type="ECO:0000313" key="2">
    <source>
        <dbReference type="EMBL" id="SPD27970.1"/>
    </source>
</evidence>
<accession>A0A2N9IUR7</accession>
<feature type="region of interest" description="Disordered" evidence="1">
    <location>
        <begin position="1"/>
        <end position="25"/>
    </location>
</feature>
<name>A0A2N9IUR7_FAGSY</name>
<sequence>MGGDKPHQRNPRLQKKNKKQIGEDDAHDLLLGEERDPPGGLVADHVMDELLPHPTRLLHHLRLLPILGGQARAFQAHLLRQSRKSNLPDQRAFASRRSGQGLRIQVVCPEARRSNAVQVQFGDQTQKLLSLSIARLSLNFVFLFSLSQSPVIFNRKLNLRC</sequence>
<protein>
    <submittedName>
        <fullName evidence="2">Uncharacterized protein</fullName>
    </submittedName>
</protein>
<dbReference type="AlphaFoldDB" id="A0A2N9IUR7"/>
<proteinExistence type="predicted"/>
<gene>
    <name evidence="2" type="ORF">FSB_LOCUS55852</name>
</gene>
<evidence type="ECO:0000256" key="1">
    <source>
        <dbReference type="SAM" id="MobiDB-lite"/>
    </source>
</evidence>
<reference evidence="2" key="1">
    <citation type="submission" date="2018-02" db="EMBL/GenBank/DDBJ databases">
        <authorList>
            <person name="Cohen D.B."/>
            <person name="Kent A.D."/>
        </authorList>
    </citation>
    <scope>NUCLEOTIDE SEQUENCE</scope>
</reference>